<accession>A0A6H2A0B8</accession>
<organism evidence="1">
    <name type="scientific">viral metagenome</name>
    <dbReference type="NCBI Taxonomy" id="1070528"/>
    <lineage>
        <taxon>unclassified sequences</taxon>
        <taxon>metagenomes</taxon>
        <taxon>organismal metagenomes</taxon>
    </lineage>
</organism>
<evidence type="ECO:0000313" key="1">
    <source>
        <dbReference type="EMBL" id="QJA53208.1"/>
    </source>
</evidence>
<name>A0A6H2A0B8_9ZZZZ</name>
<proteinExistence type="predicted"/>
<dbReference type="EMBL" id="MT144403">
    <property type="protein sequence ID" value="QJA53208.1"/>
    <property type="molecule type" value="Genomic_DNA"/>
</dbReference>
<dbReference type="AlphaFoldDB" id="A0A6H2A0B8"/>
<gene>
    <name evidence="1" type="ORF">TM448A03308_0005</name>
</gene>
<reference evidence="1" key="1">
    <citation type="submission" date="2020-03" db="EMBL/GenBank/DDBJ databases">
        <title>The deep terrestrial virosphere.</title>
        <authorList>
            <person name="Holmfeldt K."/>
            <person name="Nilsson E."/>
            <person name="Simone D."/>
            <person name="Lopez-Fernandez M."/>
            <person name="Wu X."/>
            <person name="de Brujin I."/>
            <person name="Lundin D."/>
            <person name="Andersson A."/>
            <person name="Bertilsson S."/>
            <person name="Dopson M."/>
        </authorList>
    </citation>
    <scope>NUCLEOTIDE SEQUENCE</scope>
    <source>
        <strain evidence="1">TM448A03308</strain>
    </source>
</reference>
<sequence length="75" mass="8813">MGKKRKKGVQFHQHRDINGNIFGKSHPVEIVHNNVITQLKHKITLLMGKREKINKLNVGDYRAEKERRRKGFPIT</sequence>
<protein>
    <submittedName>
        <fullName evidence="1">Uncharacterized protein</fullName>
    </submittedName>
</protein>